<dbReference type="SUPFAM" id="SSF48350">
    <property type="entry name" value="GTPase activation domain, GAP"/>
    <property type="match status" value="1"/>
</dbReference>
<dbReference type="SMART" id="SM00324">
    <property type="entry name" value="RhoGAP"/>
    <property type="match status" value="1"/>
</dbReference>
<dbReference type="GO" id="GO:0007264">
    <property type="term" value="P:small GTPase-mediated signal transduction"/>
    <property type="evidence" value="ECO:0007669"/>
    <property type="project" value="InterPro"/>
</dbReference>
<dbReference type="WBParaSite" id="Minc3s00005g00330">
    <property type="protein sequence ID" value="Minc3s00005g00330"/>
    <property type="gene ID" value="Minc3s00005g00330"/>
</dbReference>
<reference evidence="5" key="1">
    <citation type="submission" date="2022-11" db="UniProtKB">
        <authorList>
            <consortium name="WormBaseParasite"/>
        </authorList>
    </citation>
    <scope>IDENTIFICATION</scope>
</reference>
<dbReference type="InterPro" id="IPR000198">
    <property type="entry name" value="RhoGAP_dom"/>
</dbReference>
<dbReference type="PANTHER" id="PTHR12783">
    <property type="entry name" value="RALA BINDING PROTEIN 1 RALBP1"/>
    <property type="match status" value="1"/>
</dbReference>
<feature type="compositionally biased region" description="Polar residues" evidence="2">
    <location>
        <begin position="428"/>
        <end position="449"/>
    </location>
</feature>
<feature type="domain" description="Rho-GAP" evidence="3">
    <location>
        <begin position="31"/>
        <end position="230"/>
    </location>
</feature>
<evidence type="ECO:0000256" key="1">
    <source>
        <dbReference type="SAM" id="Coils"/>
    </source>
</evidence>
<dbReference type="GO" id="GO:0005096">
    <property type="term" value="F:GTPase activator activity"/>
    <property type="evidence" value="ECO:0007669"/>
    <property type="project" value="InterPro"/>
</dbReference>
<dbReference type="PANTHER" id="PTHR12783:SF5">
    <property type="entry name" value="RALA-BINDING PROTEIN 1"/>
    <property type="match status" value="1"/>
</dbReference>
<dbReference type="InterPro" id="IPR008936">
    <property type="entry name" value="Rho_GTPase_activation_prot"/>
</dbReference>
<name>A0A914KGF9_MELIC</name>
<dbReference type="Pfam" id="PF00620">
    <property type="entry name" value="RhoGAP"/>
    <property type="match status" value="1"/>
</dbReference>
<protein>
    <submittedName>
        <fullName evidence="5">Rho-GAP domain-containing protein</fullName>
    </submittedName>
</protein>
<evidence type="ECO:0000313" key="4">
    <source>
        <dbReference type="Proteomes" id="UP000887563"/>
    </source>
</evidence>
<keyword evidence="1" id="KW-0175">Coiled coil</keyword>
<evidence type="ECO:0000259" key="3">
    <source>
        <dbReference type="PROSITE" id="PS50238"/>
    </source>
</evidence>
<accession>A0A914KGF9</accession>
<dbReference type="PROSITE" id="PS50238">
    <property type="entry name" value="RHOGAP"/>
    <property type="match status" value="1"/>
</dbReference>
<dbReference type="Gene3D" id="1.20.58.90">
    <property type="match status" value="1"/>
</dbReference>
<proteinExistence type="predicted"/>
<feature type="coiled-coil region" evidence="1">
    <location>
        <begin position="389"/>
        <end position="423"/>
    </location>
</feature>
<dbReference type="AlphaFoldDB" id="A0A914KGF9"/>
<dbReference type="InterPro" id="IPR039767">
    <property type="entry name" value="RALBP1"/>
</dbReference>
<dbReference type="Gene3D" id="1.10.555.10">
    <property type="entry name" value="Rho GTPase activation protein"/>
    <property type="match status" value="1"/>
</dbReference>
<dbReference type="GO" id="GO:0031267">
    <property type="term" value="F:small GTPase binding"/>
    <property type="evidence" value="ECO:0007669"/>
    <property type="project" value="InterPro"/>
</dbReference>
<keyword evidence="4" id="KW-1185">Reference proteome</keyword>
<evidence type="ECO:0000256" key="2">
    <source>
        <dbReference type="SAM" id="MobiDB-lite"/>
    </source>
</evidence>
<sequence>MNLFSKKSKKGTTATTTNELFKIGGIQLFKLPLVQAVKNNPSFDGVPVPALIRECLDYIAFYGLDLEGIFRVSSPKSRLDELELMANSEKRDEIVFQDAHEAAGLLKRFLHHLPENMASLNQHILTQQLKPKFEQIASECKCNYQNVCACQCALQLKKLLLQLPTENYYLLGYIFRHAHLIIQHESSNKMGLPAIGVLLHLMFNLSQPLVKTFLLNSISTNVFENNNNNSSEGNEQQKTIITTTALFDVVDFKPYVKPKSIEELRLEMPTTSKQIEEEILKQQNLLEYLHEHIQQMRQHSNQQVLLKQKEDEMWAVQTGITVLKRKLKNLAEVEEGVPKEVCSKGEKREEEIEEKNIFCEEDEEEIDETNAKLLEKQLIASKLSLSNEIGDEKKAIVRLLSELRELRNKLPESEQNLLTESQKATNNLSQQRPLKYNNNNKQHVGSQTNKEQRNGEKDDTDWEQLCAEEERKNAELLAELIRYRRICSQLRSRLEYVTLLVNFEKNNQHPTKLINNFENNSSTSQTEDSANLLITRF</sequence>
<organism evidence="4 5">
    <name type="scientific">Meloidogyne incognita</name>
    <name type="common">Southern root-knot nematode worm</name>
    <name type="synonym">Oxyuris incognita</name>
    <dbReference type="NCBI Taxonomy" id="6306"/>
    <lineage>
        <taxon>Eukaryota</taxon>
        <taxon>Metazoa</taxon>
        <taxon>Ecdysozoa</taxon>
        <taxon>Nematoda</taxon>
        <taxon>Chromadorea</taxon>
        <taxon>Rhabditida</taxon>
        <taxon>Tylenchina</taxon>
        <taxon>Tylenchomorpha</taxon>
        <taxon>Tylenchoidea</taxon>
        <taxon>Meloidogynidae</taxon>
        <taxon>Meloidogyninae</taxon>
        <taxon>Meloidogyne</taxon>
        <taxon>Meloidogyne incognita group</taxon>
    </lineage>
</organism>
<dbReference type="Proteomes" id="UP000887563">
    <property type="component" value="Unplaced"/>
</dbReference>
<evidence type="ECO:0000313" key="5">
    <source>
        <dbReference type="WBParaSite" id="Minc3s00005g00330"/>
    </source>
</evidence>
<feature type="region of interest" description="Disordered" evidence="2">
    <location>
        <begin position="428"/>
        <end position="460"/>
    </location>
</feature>